<feature type="non-terminal residue" evidence="1">
    <location>
        <position position="35"/>
    </location>
</feature>
<accession>A0A091S410</accession>
<evidence type="ECO:0000313" key="2">
    <source>
        <dbReference type="Proteomes" id="UP000053369"/>
    </source>
</evidence>
<reference evidence="1 2" key="1">
    <citation type="submission" date="2014-04" db="EMBL/GenBank/DDBJ databases">
        <title>Genome evolution of avian class.</title>
        <authorList>
            <person name="Zhang G."/>
            <person name="Li C."/>
        </authorList>
    </citation>
    <scope>NUCLEOTIDE SEQUENCE [LARGE SCALE GENOMIC DNA]</scope>
    <source>
        <strain evidence="1">BGI_N332</strain>
    </source>
</reference>
<dbReference type="EMBL" id="KK810663">
    <property type="protein sequence ID" value="KFQ35275.1"/>
    <property type="molecule type" value="Genomic_DNA"/>
</dbReference>
<name>A0A091S410_9AVES</name>
<proteinExistence type="predicted"/>
<sequence>GSRRALKRLNLCTGVQFNLHLKSLPRDHREKAGEI</sequence>
<protein>
    <submittedName>
        <fullName evidence="1">Uncharacterized protein</fullName>
    </submittedName>
</protein>
<keyword evidence="2" id="KW-1185">Reference proteome</keyword>
<feature type="non-terminal residue" evidence="1">
    <location>
        <position position="1"/>
    </location>
</feature>
<dbReference type="AlphaFoldDB" id="A0A091S410"/>
<evidence type="ECO:0000313" key="1">
    <source>
        <dbReference type="EMBL" id="KFQ35275.1"/>
    </source>
</evidence>
<organism evidence="1 2">
    <name type="scientific">Mesitornis unicolor</name>
    <name type="common">brown roatelo</name>
    <dbReference type="NCBI Taxonomy" id="54374"/>
    <lineage>
        <taxon>Eukaryota</taxon>
        <taxon>Metazoa</taxon>
        <taxon>Chordata</taxon>
        <taxon>Craniata</taxon>
        <taxon>Vertebrata</taxon>
        <taxon>Euteleostomi</taxon>
        <taxon>Archelosauria</taxon>
        <taxon>Archosauria</taxon>
        <taxon>Dinosauria</taxon>
        <taxon>Saurischia</taxon>
        <taxon>Theropoda</taxon>
        <taxon>Coelurosauria</taxon>
        <taxon>Aves</taxon>
        <taxon>Neognathae</taxon>
        <taxon>Neoaves</taxon>
        <taxon>Columbimorphae</taxon>
        <taxon>Mesitornithiformes</taxon>
        <taxon>Mesitornithidae</taxon>
        <taxon>Mesitornis</taxon>
    </lineage>
</organism>
<gene>
    <name evidence="1" type="ORF">N332_06504</name>
</gene>
<dbReference type="Proteomes" id="UP000053369">
    <property type="component" value="Unassembled WGS sequence"/>
</dbReference>